<dbReference type="EMBL" id="BSYO01000014">
    <property type="protein sequence ID" value="GMH14611.1"/>
    <property type="molecule type" value="Genomic_DNA"/>
</dbReference>
<name>A0AAD3XSB5_NEPGR</name>
<comment type="caution">
    <text evidence="1">The sequence shown here is derived from an EMBL/GenBank/DDBJ whole genome shotgun (WGS) entry which is preliminary data.</text>
</comment>
<dbReference type="Proteomes" id="UP001279734">
    <property type="component" value="Unassembled WGS sequence"/>
</dbReference>
<organism evidence="1 2">
    <name type="scientific">Nepenthes gracilis</name>
    <name type="common">Slender pitcher plant</name>
    <dbReference type="NCBI Taxonomy" id="150966"/>
    <lineage>
        <taxon>Eukaryota</taxon>
        <taxon>Viridiplantae</taxon>
        <taxon>Streptophyta</taxon>
        <taxon>Embryophyta</taxon>
        <taxon>Tracheophyta</taxon>
        <taxon>Spermatophyta</taxon>
        <taxon>Magnoliopsida</taxon>
        <taxon>eudicotyledons</taxon>
        <taxon>Gunneridae</taxon>
        <taxon>Pentapetalae</taxon>
        <taxon>Caryophyllales</taxon>
        <taxon>Nepenthaceae</taxon>
        <taxon>Nepenthes</taxon>
    </lineage>
</organism>
<reference evidence="1" key="1">
    <citation type="submission" date="2023-05" db="EMBL/GenBank/DDBJ databases">
        <title>Nepenthes gracilis genome sequencing.</title>
        <authorList>
            <person name="Fukushima K."/>
        </authorList>
    </citation>
    <scope>NUCLEOTIDE SEQUENCE</scope>
    <source>
        <strain evidence="1">SING2019-196</strain>
    </source>
</reference>
<proteinExistence type="predicted"/>
<keyword evidence="2" id="KW-1185">Reference proteome</keyword>
<dbReference type="AlphaFoldDB" id="A0AAD3XSB5"/>
<sequence length="534" mass="56746">MAVGAAVLVLQDANWLLRHLSLRWKYAREAAELQNFQSLQSVALLPSPAPNASFLEVLKNLDGPPPNPSERTVDRSSRTVRFGTGVVMEPVVFPDASDSVPSDVSTSLCSEPGLGIALPDSVSDQELSLPFHLRKLGRNPCIPVPGEHPVGSLDSIHLDGHTADYNSYHEKWRHAEAHHSGQNAVLVNSIGQRMAERCRMSLKIGHHSAHCNSMAILNITGGDEQAKLAKINPKAALDMMGLHHLEGQQLPIANVPDIPSVEDFRVKRKSLTPCHCAIRDLDAGSSGVPTEAEIEDTLQIGSTPSTKLPTTKDAIGVDLDLTPNSITRLPSRLDSSPLQPVKLVCMDNVLGPLDSVPPLDDSILGVLGSSGTCDAGVGASPRSSPRSPCLDLGIPSNGLPRVPFDSATFPAPSSEITGRSGVIDPQGNTLLPNGVNPVRPYSQPGAPIIPSGSPAPASPMGAADCSPRLLWSFVVKQNSPGVVWGIDLFDLRKVDFSLYCLGSIFGWVGISDDLFCCAALAGEELKSLNFLLPL</sequence>
<gene>
    <name evidence="1" type="ORF">Nepgr_016452</name>
</gene>
<evidence type="ECO:0000313" key="1">
    <source>
        <dbReference type="EMBL" id="GMH14611.1"/>
    </source>
</evidence>
<protein>
    <submittedName>
        <fullName evidence="1">Uncharacterized protein</fullName>
    </submittedName>
</protein>
<accession>A0AAD3XSB5</accession>
<evidence type="ECO:0000313" key="2">
    <source>
        <dbReference type="Proteomes" id="UP001279734"/>
    </source>
</evidence>